<dbReference type="GO" id="GO:0035251">
    <property type="term" value="F:UDP-glucosyltransferase activity"/>
    <property type="evidence" value="ECO:0007669"/>
    <property type="project" value="InterPro"/>
</dbReference>
<reference evidence="4 5" key="1">
    <citation type="journal article" date="2018" name="Mol. Plant">
        <title>The genome of Artemisia annua provides insight into the evolution of Asteraceae family and artemisinin biosynthesis.</title>
        <authorList>
            <person name="Shen Q."/>
            <person name="Zhang L."/>
            <person name="Liao Z."/>
            <person name="Wang S."/>
            <person name="Yan T."/>
            <person name="Shi P."/>
            <person name="Liu M."/>
            <person name="Fu X."/>
            <person name="Pan Q."/>
            <person name="Wang Y."/>
            <person name="Lv Z."/>
            <person name="Lu X."/>
            <person name="Zhang F."/>
            <person name="Jiang W."/>
            <person name="Ma Y."/>
            <person name="Chen M."/>
            <person name="Hao X."/>
            <person name="Li L."/>
            <person name="Tang Y."/>
            <person name="Lv G."/>
            <person name="Zhou Y."/>
            <person name="Sun X."/>
            <person name="Brodelius P.E."/>
            <person name="Rose J.K.C."/>
            <person name="Tang K."/>
        </authorList>
    </citation>
    <scope>NUCLEOTIDE SEQUENCE [LARGE SCALE GENOMIC DNA]</scope>
    <source>
        <strain evidence="5">cv. Huhao1</strain>
        <tissue evidence="4">Leaf</tissue>
    </source>
</reference>
<comment type="caution">
    <text evidence="4">The sequence shown here is derived from an EMBL/GenBank/DDBJ whole genome shotgun (WGS) entry which is preliminary data.</text>
</comment>
<dbReference type="InterPro" id="IPR050481">
    <property type="entry name" value="UDP-glycosyltransf_plant"/>
</dbReference>
<dbReference type="InterPro" id="IPR035595">
    <property type="entry name" value="UDP_glycos_trans_CS"/>
</dbReference>
<keyword evidence="2" id="KW-0328">Glycosyltransferase</keyword>
<organism evidence="4 5">
    <name type="scientific">Artemisia annua</name>
    <name type="common">Sweet wormwood</name>
    <dbReference type="NCBI Taxonomy" id="35608"/>
    <lineage>
        <taxon>Eukaryota</taxon>
        <taxon>Viridiplantae</taxon>
        <taxon>Streptophyta</taxon>
        <taxon>Embryophyta</taxon>
        <taxon>Tracheophyta</taxon>
        <taxon>Spermatophyta</taxon>
        <taxon>Magnoliopsida</taxon>
        <taxon>eudicotyledons</taxon>
        <taxon>Gunneridae</taxon>
        <taxon>Pentapetalae</taxon>
        <taxon>asterids</taxon>
        <taxon>campanulids</taxon>
        <taxon>Asterales</taxon>
        <taxon>Asteraceae</taxon>
        <taxon>Asteroideae</taxon>
        <taxon>Anthemideae</taxon>
        <taxon>Artemisiinae</taxon>
        <taxon>Artemisia</taxon>
    </lineage>
</organism>
<dbReference type="PROSITE" id="PS00375">
    <property type="entry name" value="UDPGT"/>
    <property type="match status" value="1"/>
</dbReference>
<dbReference type="SUPFAM" id="SSF53756">
    <property type="entry name" value="UDP-Glycosyltransferase/glycogen phosphorylase"/>
    <property type="match status" value="2"/>
</dbReference>
<dbReference type="EMBL" id="PKPP01003879">
    <property type="protein sequence ID" value="PWA67200.1"/>
    <property type="molecule type" value="Genomic_DNA"/>
</dbReference>
<dbReference type="CDD" id="cd03784">
    <property type="entry name" value="GT1_Gtf-like"/>
    <property type="match status" value="1"/>
</dbReference>
<dbReference type="PANTHER" id="PTHR48048:SF30">
    <property type="entry name" value="GLYCOSYLTRANSFERASE"/>
    <property type="match status" value="1"/>
</dbReference>
<dbReference type="OrthoDB" id="5835829at2759"/>
<dbReference type="PANTHER" id="PTHR48048">
    <property type="entry name" value="GLYCOSYLTRANSFERASE"/>
    <property type="match status" value="1"/>
</dbReference>
<dbReference type="InterPro" id="IPR002213">
    <property type="entry name" value="UDP_glucos_trans"/>
</dbReference>
<dbReference type="Gene3D" id="3.40.50.2000">
    <property type="entry name" value="Glycogen Phosphorylase B"/>
    <property type="match status" value="3"/>
</dbReference>
<protein>
    <submittedName>
        <fullName evidence="4">UDP-glycosyltransferase 1</fullName>
    </submittedName>
</protein>
<dbReference type="Proteomes" id="UP000245207">
    <property type="component" value="Unassembled WGS sequence"/>
</dbReference>
<evidence type="ECO:0000256" key="3">
    <source>
        <dbReference type="ARBA" id="ARBA00022679"/>
    </source>
</evidence>
<proteinExistence type="inferred from homology"/>
<evidence type="ECO:0000313" key="5">
    <source>
        <dbReference type="Proteomes" id="UP000245207"/>
    </source>
</evidence>
<dbReference type="Pfam" id="PF00201">
    <property type="entry name" value="UDPGT"/>
    <property type="match status" value="2"/>
</dbReference>
<sequence>MENVVVMYPSLGIGHLISMVELGELIISQDPTLKIKILLTPQHYETKSTANYIKNVTSATPKITFHHLPTLPNPPDYSTPFFDLVFEVIRSYNPIVHDNLLSISKNYNIKGVILDFLSNDAFEVCKSLDMPTYYLFTGSAFGVGMMLYLRTIHNTTSESFKDMRSYIEVPGTPPIYCLDMPVTLLDRNFNSYKNVIKISTNMTNAKGLIVNSYAALEPRFMKSLSNGEHIPDGPTPQLYFVGPLIRGDSSDNSNDKCLTWLNSQPKKSVVVMIFGSIGKFKKDQLMEIAKGLEKSGQRFLWVVRNPPPENEKEHAFALKEPELDNLLPVGFLGRTKEKGLIVNSFAALEPRFMKSLTNGEHIPDGPTPQLYFVGPLIRGDSSDNSNDKCLNWLNSQPKKSVVVLIFGSIGKFKNDQLMEIAKGLEKSGQRFLWVVRNPPPENEKEHAFALKEPELDNLLPVGFLGRTKEKGLVVKNWSPQGEILRHKSVGGFVCHCGWNSVLEAMHAGVPLIAWPLYAEQKMNRVHLVKGIKVALWLKMSEDGFVTADELAERLKELMVEESGKKLREHVEEMSASAKAAMVDGGSSRVALAELVGSLNSVQV</sequence>
<gene>
    <name evidence="4" type="ORF">CTI12_AA319620</name>
</gene>
<evidence type="ECO:0000313" key="4">
    <source>
        <dbReference type="EMBL" id="PWA67200.1"/>
    </source>
</evidence>
<keyword evidence="3 4" id="KW-0808">Transferase</keyword>
<dbReference type="AlphaFoldDB" id="A0A2U1N113"/>
<evidence type="ECO:0000256" key="1">
    <source>
        <dbReference type="ARBA" id="ARBA00009995"/>
    </source>
</evidence>
<evidence type="ECO:0000256" key="2">
    <source>
        <dbReference type="ARBA" id="ARBA00022676"/>
    </source>
</evidence>
<name>A0A2U1N113_ARTAN</name>
<comment type="similarity">
    <text evidence="1">Belongs to the UDP-glycosyltransferase family.</text>
</comment>
<keyword evidence="5" id="KW-1185">Reference proteome</keyword>
<accession>A0A2U1N113</accession>
<dbReference type="FunFam" id="3.40.50.2000:FF:000020">
    <property type="entry name" value="Glycosyltransferase"/>
    <property type="match status" value="1"/>
</dbReference>